<evidence type="ECO:0000256" key="1">
    <source>
        <dbReference type="SAM" id="Phobius"/>
    </source>
</evidence>
<feature type="transmembrane region" description="Helical" evidence="1">
    <location>
        <begin position="7"/>
        <end position="25"/>
    </location>
</feature>
<evidence type="ECO:0000313" key="3">
    <source>
        <dbReference type="Proteomes" id="UP000218288"/>
    </source>
</evidence>
<name>A0A160PAV3_9HYPH</name>
<dbReference type="EMBL" id="AP014809">
    <property type="protein sequence ID" value="BAU89334.1"/>
    <property type="molecule type" value="Genomic_DNA"/>
</dbReference>
<keyword evidence="1" id="KW-0812">Transmembrane</keyword>
<dbReference type="Proteomes" id="UP000218288">
    <property type="component" value="Chromosome"/>
</dbReference>
<proteinExistence type="predicted"/>
<keyword evidence="1" id="KW-0472">Membrane</keyword>
<evidence type="ECO:0000313" key="2">
    <source>
        <dbReference type="EMBL" id="BAU89334.1"/>
    </source>
</evidence>
<dbReference type="RefSeq" id="WP_096483873.1">
    <property type="nucleotide sequence ID" value="NZ_AP014809.1"/>
</dbReference>
<keyword evidence="1" id="KW-1133">Transmembrane helix</keyword>
<accession>A0A160PAV3</accession>
<feature type="transmembrane region" description="Helical" evidence="1">
    <location>
        <begin position="31"/>
        <end position="50"/>
    </location>
</feature>
<organism evidence="2 3">
    <name type="scientific">Methylorubrum populi</name>
    <dbReference type="NCBI Taxonomy" id="223967"/>
    <lineage>
        <taxon>Bacteria</taxon>
        <taxon>Pseudomonadati</taxon>
        <taxon>Pseudomonadota</taxon>
        <taxon>Alphaproteobacteria</taxon>
        <taxon>Hyphomicrobiales</taxon>
        <taxon>Methylobacteriaceae</taxon>
        <taxon>Methylorubrum</taxon>
    </lineage>
</organism>
<protein>
    <submittedName>
        <fullName evidence="2">Uncharacterized protein</fullName>
    </submittedName>
</protein>
<sequence>MTAPVAITMIFLGGFVAIPAFGRWAHQVTEALAFVLATVLVVTIILFLCNRWPEYYANPRNPVAITDPPLDD</sequence>
<gene>
    <name evidence="2" type="ORF">MPPM_0729</name>
</gene>
<dbReference type="AlphaFoldDB" id="A0A160PAV3"/>
<reference evidence="2 3" key="1">
    <citation type="journal article" date="2016" name="Genome Announc.">
        <title>Complete Genome Sequence of Methylobacterium populi P-1M, Isolated from Pink-Pigmented Household Biofilm.</title>
        <authorList>
            <person name="Morohoshi T."/>
            <person name="Ikeda T."/>
        </authorList>
    </citation>
    <scope>NUCLEOTIDE SEQUENCE [LARGE SCALE GENOMIC DNA]</scope>
    <source>
        <strain evidence="2 3">P-1M</strain>
    </source>
</reference>